<evidence type="ECO:0000313" key="2">
    <source>
        <dbReference type="EMBL" id="CAA9540602.1"/>
    </source>
</evidence>
<name>A0A6J4U4C3_9BACT</name>
<gene>
    <name evidence="2" type="ORF">AVDCRST_MAG59-797</name>
</gene>
<feature type="compositionally biased region" description="Basic and acidic residues" evidence="1">
    <location>
        <begin position="214"/>
        <end position="225"/>
    </location>
</feature>
<proteinExistence type="predicted"/>
<feature type="compositionally biased region" description="Basic and acidic residues" evidence="1">
    <location>
        <begin position="80"/>
        <end position="89"/>
    </location>
</feature>
<feature type="non-terminal residue" evidence="2">
    <location>
        <position position="1"/>
    </location>
</feature>
<protein>
    <submittedName>
        <fullName evidence="2">Uncharacterized protein</fullName>
    </submittedName>
</protein>
<reference evidence="2" key="1">
    <citation type="submission" date="2020-02" db="EMBL/GenBank/DDBJ databases">
        <authorList>
            <person name="Meier V. D."/>
        </authorList>
    </citation>
    <scope>NUCLEOTIDE SEQUENCE</scope>
    <source>
        <strain evidence="2">AVDCRST_MAG59</strain>
    </source>
</reference>
<sequence length="389" mass="41233">GPPLRAPCPIRRAVPDPPRGRCGAGRHPGRELGPHRSGRHGARPRRRAGRLLRRLQRLVGARGRGRRPRRPRRGRCPARSRPDVPELLHRPGNLAGDPLLPLRVRLARAGRGRRGRGRCGAAAPTAGGGDRWADPLPGSGRRRGAPHDDLRHVRHPGSGRPARRCRRRHVPPRFPGRRGRGRAVHRSSRGRRPGRGGRGARRPGSRAGAARGPPGRDARRPDHGRPGRPRPGRRRPGAGGGGAPARPAGRPRDARLRRLHGRHRPPPVRGLRRGELTGALRGRGAGGVVRAVVAGPLVDGEPQPPFVGVAASAFASPDDALAVLEAMRAAPNDRATAFPVPRGARTPAADPAIPGATAALAYHGALDGEDPDAPLDSAGVAFVLGDRLV</sequence>
<feature type="compositionally biased region" description="Basic residues" evidence="1">
    <location>
        <begin position="63"/>
        <end position="78"/>
    </location>
</feature>
<organism evidence="2">
    <name type="scientific">uncultured Thermomicrobiales bacterium</name>
    <dbReference type="NCBI Taxonomy" id="1645740"/>
    <lineage>
        <taxon>Bacteria</taxon>
        <taxon>Pseudomonadati</taxon>
        <taxon>Thermomicrobiota</taxon>
        <taxon>Thermomicrobia</taxon>
        <taxon>Thermomicrobiales</taxon>
        <taxon>environmental samples</taxon>
    </lineage>
</organism>
<dbReference type="EMBL" id="CADCWF010000040">
    <property type="protein sequence ID" value="CAA9540602.1"/>
    <property type="molecule type" value="Genomic_DNA"/>
</dbReference>
<evidence type="ECO:0000256" key="1">
    <source>
        <dbReference type="SAM" id="MobiDB-lite"/>
    </source>
</evidence>
<feature type="non-terminal residue" evidence="2">
    <location>
        <position position="389"/>
    </location>
</feature>
<accession>A0A6J4U4C3</accession>
<feature type="compositionally biased region" description="Basic residues" evidence="1">
    <location>
        <begin position="36"/>
        <end position="56"/>
    </location>
</feature>
<feature type="region of interest" description="Disordered" evidence="1">
    <location>
        <begin position="1"/>
        <end position="98"/>
    </location>
</feature>
<feature type="compositionally biased region" description="Basic residues" evidence="1">
    <location>
        <begin position="257"/>
        <end position="266"/>
    </location>
</feature>
<feature type="compositionally biased region" description="Basic residues" evidence="1">
    <location>
        <begin position="226"/>
        <end position="236"/>
    </location>
</feature>
<feature type="compositionally biased region" description="Basic residues" evidence="1">
    <location>
        <begin position="152"/>
        <end position="204"/>
    </location>
</feature>
<dbReference type="AlphaFoldDB" id="A0A6J4U4C3"/>
<feature type="region of interest" description="Disordered" evidence="1">
    <location>
        <begin position="110"/>
        <end position="275"/>
    </location>
</feature>